<dbReference type="Gene3D" id="3.90.1310.10">
    <property type="entry name" value="Penicillin-binding protein 2a (Domain 2)"/>
    <property type="match status" value="1"/>
</dbReference>
<evidence type="ECO:0000256" key="9">
    <source>
        <dbReference type="ARBA" id="ARBA00022960"/>
    </source>
</evidence>
<dbReference type="InterPro" id="IPR005311">
    <property type="entry name" value="PBP_dimer"/>
</dbReference>
<dbReference type="SUPFAM" id="SSF56519">
    <property type="entry name" value="Penicillin binding protein dimerisation domain"/>
    <property type="match status" value="1"/>
</dbReference>
<evidence type="ECO:0000256" key="8">
    <source>
        <dbReference type="ARBA" id="ARBA00022801"/>
    </source>
</evidence>
<dbReference type="Pfam" id="PF03717">
    <property type="entry name" value="PBP_dimer"/>
    <property type="match status" value="1"/>
</dbReference>
<evidence type="ECO:0000256" key="14">
    <source>
        <dbReference type="SAM" id="Phobius"/>
    </source>
</evidence>
<keyword evidence="17" id="KW-0808">Transferase</keyword>
<proteinExistence type="predicted"/>
<dbReference type="Pfam" id="PF00905">
    <property type="entry name" value="Transpeptidase"/>
    <property type="match status" value="1"/>
</dbReference>
<evidence type="ECO:0000256" key="11">
    <source>
        <dbReference type="ARBA" id="ARBA00022989"/>
    </source>
</evidence>
<evidence type="ECO:0000313" key="18">
    <source>
        <dbReference type="Proteomes" id="UP000189810"/>
    </source>
</evidence>
<dbReference type="GO" id="GO:0071555">
    <property type="term" value="P:cell wall organization"/>
    <property type="evidence" value="ECO:0007669"/>
    <property type="project" value="UniProtKB-KW"/>
</dbReference>
<dbReference type="InterPro" id="IPR036138">
    <property type="entry name" value="PBP_dimer_sf"/>
</dbReference>
<dbReference type="PANTHER" id="PTHR30627:SF2">
    <property type="entry name" value="PEPTIDOGLYCAN D,D-TRANSPEPTIDASE MRDA"/>
    <property type="match status" value="1"/>
</dbReference>
<keyword evidence="7 14" id="KW-0812">Transmembrane</keyword>
<dbReference type="OrthoDB" id="9804124at2"/>
<evidence type="ECO:0000256" key="6">
    <source>
        <dbReference type="ARBA" id="ARBA00022670"/>
    </source>
</evidence>
<dbReference type="Proteomes" id="UP000189810">
    <property type="component" value="Chromosome I"/>
</dbReference>
<reference evidence="17 18" key="1">
    <citation type="submission" date="2016-11" db="EMBL/GenBank/DDBJ databases">
        <authorList>
            <person name="Jaros S."/>
            <person name="Januszkiewicz K."/>
            <person name="Wedrychowicz H."/>
        </authorList>
    </citation>
    <scope>NUCLEOTIDE SEQUENCE [LARGE SCALE GENOMIC DNA]</scope>
    <source>
        <strain evidence="17 18">DSM 19557</strain>
    </source>
</reference>
<gene>
    <name evidence="17" type="ORF">SAMN05444391_1313</name>
</gene>
<feature type="domain" description="Penicillin-binding protein dimerisation" evidence="16">
    <location>
        <begin position="50"/>
        <end position="217"/>
    </location>
</feature>
<dbReference type="GO" id="GO:0008360">
    <property type="term" value="P:regulation of cell shape"/>
    <property type="evidence" value="ECO:0007669"/>
    <property type="project" value="UniProtKB-KW"/>
</dbReference>
<dbReference type="EMBL" id="LT670846">
    <property type="protein sequence ID" value="SHK52329.1"/>
    <property type="molecule type" value="Genomic_DNA"/>
</dbReference>
<evidence type="ECO:0000256" key="4">
    <source>
        <dbReference type="ARBA" id="ARBA00022519"/>
    </source>
</evidence>
<dbReference type="SUPFAM" id="SSF56601">
    <property type="entry name" value="beta-lactamase/transpeptidase-like"/>
    <property type="match status" value="1"/>
</dbReference>
<keyword evidence="9" id="KW-0133">Cell shape</keyword>
<accession>A0A1M6T643</accession>
<dbReference type="Gene3D" id="3.30.1390.30">
    <property type="entry name" value="Penicillin-binding protein 2a, domain 3"/>
    <property type="match status" value="1"/>
</dbReference>
<feature type="transmembrane region" description="Helical" evidence="14">
    <location>
        <begin position="6"/>
        <end position="26"/>
    </location>
</feature>
<keyword evidence="10" id="KW-0573">Peptidoglycan synthesis</keyword>
<keyword evidence="5" id="KW-0121">Carboxypeptidase</keyword>
<keyword evidence="3" id="KW-1003">Cell membrane</keyword>
<evidence type="ECO:0000256" key="1">
    <source>
        <dbReference type="ARBA" id="ARBA00004167"/>
    </source>
</evidence>
<keyword evidence="6" id="KW-0645">Protease</keyword>
<keyword evidence="18" id="KW-1185">Reference proteome</keyword>
<evidence type="ECO:0000313" key="17">
    <source>
        <dbReference type="EMBL" id="SHK52329.1"/>
    </source>
</evidence>
<evidence type="ECO:0000256" key="13">
    <source>
        <dbReference type="ARBA" id="ARBA00023316"/>
    </source>
</evidence>
<keyword evidence="8" id="KW-0378">Hydrolase</keyword>
<dbReference type="AlphaFoldDB" id="A0A1M6T643"/>
<dbReference type="RefSeq" id="WP_079654408.1">
    <property type="nucleotide sequence ID" value="NZ_LT670846.1"/>
</dbReference>
<dbReference type="InterPro" id="IPR050515">
    <property type="entry name" value="Beta-lactam/transpept"/>
</dbReference>
<dbReference type="GO" id="GO:0005886">
    <property type="term" value="C:plasma membrane"/>
    <property type="evidence" value="ECO:0007669"/>
    <property type="project" value="UniProtKB-SubCell"/>
</dbReference>
<evidence type="ECO:0000256" key="3">
    <source>
        <dbReference type="ARBA" id="ARBA00022475"/>
    </source>
</evidence>
<dbReference type="GO" id="GO:0071972">
    <property type="term" value="F:peptidoglycan L,D-transpeptidase activity"/>
    <property type="evidence" value="ECO:0007669"/>
    <property type="project" value="TreeGrafter"/>
</dbReference>
<dbReference type="STRING" id="381751.SAMN05444391_1313"/>
<organism evidence="17 18">
    <name type="scientific">Thermocrinis minervae</name>
    <dbReference type="NCBI Taxonomy" id="381751"/>
    <lineage>
        <taxon>Bacteria</taxon>
        <taxon>Pseudomonadati</taxon>
        <taxon>Aquificota</taxon>
        <taxon>Aquificia</taxon>
        <taxon>Aquificales</taxon>
        <taxon>Aquificaceae</taxon>
        <taxon>Thermocrinis</taxon>
    </lineage>
</organism>
<keyword evidence="12 14" id="KW-0472">Membrane</keyword>
<sequence length="587" mass="67358">MTRRRFFFLFILSLFLYMIVLVRLFYMQIIKGEYFKKLSTKNYLRLRVLYPERGYILDRNGVKLAYDVPRYMIFLDPQRLEDKTELENSLKTLKELFGLELSEEKLKTSLKGYQPIPIKKINTQEELDLFYNNSYKLQGFFVDILPERFYPMAETCAHVMGYVGYPTEQELAKYQGRIATQSLVGKAGIERVFDQELLGYVGGEEVMVDATGRPIKVLRRIEPRVGNTVVLTIDARIQKIAYDVFKESGHKAGGVLILHARTGEVLCLMSYPSYDPNRIADLWEEYIKDPYKPLFNRCLQAKYPPASVIKPALAIELLRRNTTQGVVCRGVFVLGNEDFFCWNRHGHGFQNIKEAIVNSCDVYFYYHGYYNLGPSGIEKTLRSFTYGEEIPFELKHSKGFIPNPRWKKEKLKQHWFGGDTVNMSIGQGYISATLLEQCLMMMGIANDGVIYTPTLVKEIRDPEGKTVWQNKRKVFKVVQTSLEHFALVREALRDVVRRGTATSAFSRIVDIAGKTGTAQVSPLSSKRKNLPYHLRDHAWFVGFAPYRDPIFIIGVIVEHGGSGGSAAAPIARRILERIYAEGINKEL</sequence>
<dbReference type="NCBIfam" id="TIGR03423">
    <property type="entry name" value="pbp2_mrdA"/>
    <property type="match status" value="1"/>
</dbReference>
<dbReference type="GO" id="GO:0016740">
    <property type="term" value="F:transferase activity"/>
    <property type="evidence" value="ECO:0007669"/>
    <property type="project" value="UniProtKB-KW"/>
</dbReference>
<dbReference type="InterPro" id="IPR001460">
    <property type="entry name" value="PCN-bd_Tpept"/>
</dbReference>
<dbReference type="FunFam" id="3.40.710.10:FF:000024">
    <property type="entry name" value="Penicillin-binding protein 2"/>
    <property type="match status" value="1"/>
</dbReference>
<comment type="subcellular location">
    <subcellularLocation>
        <location evidence="2">Cell membrane</location>
    </subcellularLocation>
    <subcellularLocation>
        <location evidence="1">Membrane</location>
        <topology evidence="1">Single-pass membrane protein</topology>
    </subcellularLocation>
</comment>
<keyword evidence="13" id="KW-0961">Cell wall biogenesis/degradation</keyword>
<evidence type="ECO:0000259" key="15">
    <source>
        <dbReference type="Pfam" id="PF00905"/>
    </source>
</evidence>
<dbReference type="PANTHER" id="PTHR30627">
    <property type="entry name" value="PEPTIDOGLYCAN D,D-TRANSPEPTIDASE"/>
    <property type="match status" value="1"/>
</dbReference>
<evidence type="ECO:0000256" key="5">
    <source>
        <dbReference type="ARBA" id="ARBA00022645"/>
    </source>
</evidence>
<dbReference type="InterPro" id="IPR017790">
    <property type="entry name" value="Penicillin-binding_protein_2"/>
</dbReference>
<dbReference type="Gene3D" id="3.40.710.10">
    <property type="entry name" value="DD-peptidase/beta-lactamase superfamily"/>
    <property type="match status" value="1"/>
</dbReference>
<dbReference type="GO" id="GO:0009252">
    <property type="term" value="P:peptidoglycan biosynthetic process"/>
    <property type="evidence" value="ECO:0007669"/>
    <property type="project" value="UniProtKB-KW"/>
</dbReference>
<keyword evidence="11 14" id="KW-1133">Transmembrane helix</keyword>
<evidence type="ECO:0000256" key="10">
    <source>
        <dbReference type="ARBA" id="ARBA00022984"/>
    </source>
</evidence>
<evidence type="ECO:0000256" key="12">
    <source>
        <dbReference type="ARBA" id="ARBA00023136"/>
    </source>
</evidence>
<dbReference type="InterPro" id="IPR012338">
    <property type="entry name" value="Beta-lactam/transpept-like"/>
</dbReference>
<keyword evidence="4" id="KW-0997">Cell inner membrane</keyword>
<dbReference type="GO" id="GO:0008658">
    <property type="term" value="F:penicillin binding"/>
    <property type="evidence" value="ECO:0007669"/>
    <property type="project" value="InterPro"/>
</dbReference>
<evidence type="ECO:0000256" key="2">
    <source>
        <dbReference type="ARBA" id="ARBA00004236"/>
    </source>
</evidence>
<name>A0A1M6T643_9AQUI</name>
<dbReference type="GO" id="GO:0006508">
    <property type="term" value="P:proteolysis"/>
    <property type="evidence" value="ECO:0007669"/>
    <property type="project" value="UniProtKB-KW"/>
</dbReference>
<evidence type="ECO:0000259" key="16">
    <source>
        <dbReference type="Pfam" id="PF03717"/>
    </source>
</evidence>
<evidence type="ECO:0000256" key="7">
    <source>
        <dbReference type="ARBA" id="ARBA00022692"/>
    </source>
</evidence>
<feature type="domain" description="Penicillin-binding protein transpeptidase" evidence="15">
    <location>
        <begin position="253"/>
        <end position="576"/>
    </location>
</feature>
<dbReference type="GO" id="GO:0009002">
    <property type="term" value="F:serine-type D-Ala-D-Ala carboxypeptidase activity"/>
    <property type="evidence" value="ECO:0007669"/>
    <property type="project" value="InterPro"/>
</dbReference>
<protein>
    <submittedName>
        <fullName evidence="17">Peptidoglycan glycosyltransferase</fullName>
    </submittedName>
</protein>